<reference evidence="5 6" key="1">
    <citation type="submission" date="2018-08" db="EMBL/GenBank/DDBJ databases">
        <title>Sequencing the genomes of 1000 actinobacteria strains.</title>
        <authorList>
            <person name="Klenk H.-P."/>
        </authorList>
    </citation>
    <scope>NUCLEOTIDE SEQUENCE [LARGE SCALE GENOMIC DNA]</scope>
    <source>
        <strain evidence="5 6">DSM 22967</strain>
    </source>
</reference>
<name>A0A3D9UUU6_9MICO</name>
<keyword evidence="6" id="KW-1185">Reference proteome</keyword>
<accession>A0A3D9UUU6</accession>
<dbReference type="InterPro" id="IPR016181">
    <property type="entry name" value="Acyl_CoA_acyltransferase"/>
</dbReference>
<dbReference type="InterPro" id="IPR000086">
    <property type="entry name" value="NUDIX_hydrolase_dom"/>
</dbReference>
<evidence type="ECO:0000256" key="1">
    <source>
        <dbReference type="ARBA" id="ARBA00001946"/>
    </source>
</evidence>
<dbReference type="AlphaFoldDB" id="A0A3D9UUU6"/>
<dbReference type="Gene3D" id="3.40.630.30">
    <property type="match status" value="1"/>
</dbReference>
<dbReference type="Pfam" id="PF00293">
    <property type="entry name" value="NUDIX"/>
    <property type="match status" value="1"/>
</dbReference>
<comment type="cofactor">
    <cofactor evidence="1">
        <name>Mg(2+)</name>
        <dbReference type="ChEBI" id="CHEBI:18420"/>
    </cofactor>
</comment>
<evidence type="ECO:0000259" key="4">
    <source>
        <dbReference type="PROSITE" id="PS51462"/>
    </source>
</evidence>
<dbReference type="CDD" id="cd18876">
    <property type="entry name" value="NUDIX_Hydrolase"/>
    <property type="match status" value="1"/>
</dbReference>
<dbReference type="PANTHER" id="PTHR43046:SF12">
    <property type="entry name" value="GDP-MANNOSE MANNOSYL HYDROLASE"/>
    <property type="match status" value="1"/>
</dbReference>
<evidence type="ECO:0000313" key="6">
    <source>
        <dbReference type="Proteomes" id="UP000256253"/>
    </source>
</evidence>
<dbReference type="SUPFAM" id="SSF55729">
    <property type="entry name" value="Acyl-CoA N-acyltransferases (Nat)"/>
    <property type="match status" value="1"/>
</dbReference>
<sequence>MSEVSIEPWTAVDAPAGLPERAYAIVSGGQVVGSASVDDVGVLQWEFADIDERLAVLGVDALIEFAFGELGLHRVQARLGADDKHNQRIASRAGLRREGVVRGGAGHGADEIQVARVATDPPLTDRATFTAVLNAGLPTKRCIAQAIVRDDQGRILVCELVYKRFWDLPGGVVDPYESPADAVVRELKEELDVDARVRGLAAVSWLKPWRGWDDATLFVFDVELDRPPHTLQPREIRAVHWLAPEELGEYVAEYTVRVVEQALASDVPVYLEDGRPRA</sequence>
<dbReference type="PROSITE" id="PS51462">
    <property type="entry name" value="NUDIX"/>
    <property type="match status" value="1"/>
</dbReference>
<dbReference type="PANTHER" id="PTHR43046">
    <property type="entry name" value="GDP-MANNOSE MANNOSYL HYDROLASE"/>
    <property type="match status" value="1"/>
</dbReference>
<dbReference type="Proteomes" id="UP000256253">
    <property type="component" value="Unassembled WGS sequence"/>
</dbReference>
<keyword evidence="3" id="KW-0460">Magnesium</keyword>
<comment type="caution">
    <text evidence="5">The sequence shown here is derived from an EMBL/GenBank/DDBJ whole genome shotgun (WGS) entry which is preliminary data.</text>
</comment>
<dbReference type="RefSeq" id="WP_245949977.1">
    <property type="nucleotide sequence ID" value="NZ_QTUA01000001.1"/>
</dbReference>
<keyword evidence="2" id="KW-0378">Hydrolase</keyword>
<organism evidence="5 6">
    <name type="scientific">Calidifontibacter indicus</name>
    <dbReference type="NCBI Taxonomy" id="419650"/>
    <lineage>
        <taxon>Bacteria</taxon>
        <taxon>Bacillati</taxon>
        <taxon>Actinomycetota</taxon>
        <taxon>Actinomycetes</taxon>
        <taxon>Micrococcales</taxon>
        <taxon>Dermacoccaceae</taxon>
        <taxon>Calidifontibacter</taxon>
    </lineage>
</organism>
<feature type="domain" description="Nudix hydrolase" evidence="4">
    <location>
        <begin position="138"/>
        <end position="264"/>
    </location>
</feature>
<dbReference type="Gene3D" id="3.90.79.10">
    <property type="entry name" value="Nucleoside Triphosphate Pyrophosphohydrolase"/>
    <property type="match status" value="1"/>
</dbReference>
<dbReference type="EMBL" id="QTUA01000001">
    <property type="protein sequence ID" value="REF29774.1"/>
    <property type="molecule type" value="Genomic_DNA"/>
</dbReference>
<evidence type="ECO:0000256" key="2">
    <source>
        <dbReference type="ARBA" id="ARBA00022801"/>
    </source>
</evidence>
<dbReference type="InterPro" id="IPR020084">
    <property type="entry name" value="NUDIX_hydrolase_CS"/>
</dbReference>
<protein>
    <submittedName>
        <fullName evidence="5">ADP-ribose pyrophosphatase YjhB (NUDIX family)</fullName>
    </submittedName>
</protein>
<evidence type="ECO:0000256" key="3">
    <source>
        <dbReference type="ARBA" id="ARBA00022842"/>
    </source>
</evidence>
<evidence type="ECO:0000313" key="5">
    <source>
        <dbReference type="EMBL" id="REF29774.1"/>
    </source>
</evidence>
<gene>
    <name evidence="5" type="ORF">DFJ65_0742</name>
</gene>
<proteinExistence type="predicted"/>
<dbReference type="InterPro" id="IPR015797">
    <property type="entry name" value="NUDIX_hydrolase-like_dom_sf"/>
</dbReference>
<dbReference type="SUPFAM" id="SSF55811">
    <property type="entry name" value="Nudix"/>
    <property type="match status" value="1"/>
</dbReference>
<dbReference type="PROSITE" id="PS00893">
    <property type="entry name" value="NUDIX_BOX"/>
    <property type="match status" value="1"/>
</dbReference>
<dbReference type="GO" id="GO:0016787">
    <property type="term" value="F:hydrolase activity"/>
    <property type="evidence" value="ECO:0007669"/>
    <property type="project" value="UniProtKB-KW"/>
</dbReference>